<dbReference type="EMBL" id="JARTIK010000045">
    <property type="protein sequence ID" value="MED4681779.1"/>
    <property type="molecule type" value="Genomic_DNA"/>
</dbReference>
<dbReference type="RefSeq" id="WP_180237009.1">
    <property type="nucleotide sequence ID" value="NZ_JARTIK010000045.1"/>
</dbReference>
<sequence length="57" mass="6838">MYKETALGRTEEEAKSNLSRKMLYDQPDEAFNSILVKVYPYGNEDSEYKFIAEYKFW</sequence>
<gene>
    <name evidence="1" type="ORF">P9485_29175</name>
</gene>
<accession>A0ABU6PMW9</accession>
<comment type="caution">
    <text evidence="1">The sequence shown here is derived from an EMBL/GenBank/DDBJ whole genome shotgun (WGS) entry which is preliminary data.</text>
</comment>
<keyword evidence="2" id="KW-1185">Reference proteome</keyword>
<name>A0ABU6PMW9_9BACI</name>
<protein>
    <submittedName>
        <fullName evidence="1">Uncharacterized protein</fullName>
    </submittedName>
</protein>
<dbReference type="Proteomes" id="UP001336122">
    <property type="component" value="Unassembled WGS sequence"/>
</dbReference>
<evidence type="ECO:0000313" key="2">
    <source>
        <dbReference type="Proteomes" id="UP001336122"/>
    </source>
</evidence>
<reference evidence="1 2" key="1">
    <citation type="submission" date="2023-03" db="EMBL/GenBank/DDBJ databases">
        <title>Bacillus Genome Sequencing.</title>
        <authorList>
            <person name="Dunlap C."/>
        </authorList>
    </citation>
    <scope>NUCLEOTIDE SEQUENCE [LARGE SCALE GENOMIC DNA]</scope>
    <source>
        <strain evidence="1 2">NRS-319</strain>
    </source>
</reference>
<evidence type="ECO:0000313" key="1">
    <source>
        <dbReference type="EMBL" id="MED4681779.1"/>
    </source>
</evidence>
<organism evidence="1 2">
    <name type="scientific">Bacillus nitratireducens</name>
    <dbReference type="NCBI Taxonomy" id="2026193"/>
    <lineage>
        <taxon>Bacteria</taxon>
        <taxon>Bacillati</taxon>
        <taxon>Bacillota</taxon>
        <taxon>Bacilli</taxon>
        <taxon>Bacillales</taxon>
        <taxon>Bacillaceae</taxon>
        <taxon>Bacillus</taxon>
        <taxon>Bacillus cereus group</taxon>
    </lineage>
</organism>
<proteinExistence type="predicted"/>